<gene>
    <name evidence="7" type="ORF">C1H46_033798</name>
</gene>
<feature type="domain" description="KRR1 small subunit processome component first KH" evidence="6">
    <location>
        <begin position="5"/>
        <end position="39"/>
    </location>
</feature>
<sequence>MSGELVDNCMRVSTTEKTRDPKILDKAKGLARLLARNFPARLGFSVPATGSSEGLQVVKRIVDDCFQNGTSPASLIWLERRRKVADKITVDNPFYQIGNRPSIDVGRYLCSSLLELVKTQLICCEHTHKKFSEALHQGHFRDVLEMIQDTDVLEKIAEKFSSWDSPEVHANTAETLCAVARFAPPGLATKISSPSFMRRLFRHALEDSRPQYVLINLLSVCLYMLDPTRLNSRTYENFGGLQITHGSVDTANSETVVGMLEILGDLLKLLDVSTADNVLLTTYGKLQPPLGQHRLKIVEFVAVLLRVGGETVEKELIRLGAIQRILDLFFKYPYNNFVHHHIENIIVSCLESKNAPLVQYLLCECDLVGKILTAENNYTLETDPNRPTVPDEGRSPPRLGNIGHLTRISNKIIQLGNNNSEIQAYLQHSCQENRGWTDWHTNVLSRRNTVENVFLWACGNPAVQEEMCDMEDDYRAVKLILPTSPCRKKMRCSPTDNVSEDVRTSELEDQKI</sequence>
<dbReference type="Pfam" id="PF17903">
    <property type="entry name" value="KH_KRR1_1st"/>
    <property type="match status" value="1"/>
</dbReference>
<evidence type="ECO:0000256" key="2">
    <source>
        <dbReference type="ARBA" id="ARBA00006180"/>
    </source>
</evidence>
<dbReference type="SUPFAM" id="SSF48371">
    <property type="entry name" value="ARM repeat"/>
    <property type="match status" value="1"/>
</dbReference>
<name>A0A540L2R6_MALBA</name>
<accession>A0A540L2R6</accession>
<evidence type="ECO:0000313" key="8">
    <source>
        <dbReference type="Proteomes" id="UP000315295"/>
    </source>
</evidence>
<dbReference type="PANTHER" id="PTHR12634:SF37">
    <property type="entry name" value="SIT4 PHOSPHATASE-ASSOCIATED FAMILY PROTEIN"/>
    <property type="match status" value="1"/>
</dbReference>
<comment type="subcellular location">
    <subcellularLocation>
        <location evidence="1">Nucleus</location>
        <location evidence="1">Nucleolus</location>
    </subcellularLocation>
</comment>
<dbReference type="GO" id="GO:0003723">
    <property type="term" value="F:RNA binding"/>
    <property type="evidence" value="ECO:0007669"/>
    <property type="project" value="UniProtKB-KW"/>
</dbReference>
<protein>
    <recommendedName>
        <fullName evidence="6">KRR1 small subunit processome component first KH domain-containing protein</fullName>
    </recommendedName>
</protein>
<dbReference type="InterPro" id="IPR007587">
    <property type="entry name" value="SAPS"/>
</dbReference>
<evidence type="ECO:0000313" key="7">
    <source>
        <dbReference type="EMBL" id="TQD80619.1"/>
    </source>
</evidence>
<dbReference type="Pfam" id="PF04499">
    <property type="entry name" value="SAPS"/>
    <property type="match status" value="1"/>
</dbReference>
<dbReference type="GO" id="GO:0019903">
    <property type="term" value="F:protein phosphatase binding"/>
    <property type="evidence" value="ECO:0007669"/>
    <property type="project" value="InterPro"/>
</dbReference>
<evidence type="ECO:0000259" key="6">
    <source>
        <dbReference type="Pfam" id="PF17903"/>
    </source>
</evidence>
<keyword evidence="3" id="KW-0694">RNA-binding</keyword>
<dbReference type="GO" id="GO:0019888">
    <property type="term" value="F:protein phosphatase regulator activity"/>
    <property type="evidence" value="ECO:0007669"/>
    <property type="project" value="TreeGrafter"/>
</dbReference>
<organism evidence="7 8">
    <name type="scientific">Malus baccata</name>
    <name type="common">Siberian crab apple</name>
    <name type="synonym">Pyrus baccata</name>
    <dbReference type="NCBI Taxonomy" id="106549"/>
    <lineage>
        <taxon>Eukaryota</taxon>
        <taxon>Viridiplantae</taxon>
        <taxon>Streptophyta</taxon>
        <taxon>Embryophyta</taxon>
        <taxon>Tracheophyta</taxon>
        <taxon>Spermatophyta</taxon>
        <taxon>Magnoliopsida</taxon>
        <taxon>eudicotyledons</taxon>
        <taxon>Gunneridae</taxon>
        <taxon>Pentapetalae</taxon>
        <taxon>rosids</taxon>
        <taxon>fabids</taxon>
        <taxon>Rosales</taxon>
        <taxon>Rosaceae</taxon>
        <taxon>Amygdaloideae</taxon>
        <taxon>Maleae</taxon>
        <taxon>Malus</taxon>
    </lineage>
</organism>
<dbReference type="EMBL" id="VIEB01000799">
    <property type="protein sequence ID" value="TQD80619.1"/>
    <property type="molecule type" value="Genomic_DNA"/>
</dbReference>
<dbReference type="AlphaFoldDB" id="A0A540L2R6"/>
<evidence type="ECO:0000256" key="4">
    <source>
        <dbReference type="ARBA" id="ARBA00023242"/>
    </source>
</evidence>
<evidence type="ECO:0000256" key="3">
    <source>
        <dbReference type="ARBA" id="ARBA00022884"/>
    </source>
</evidence>
<dbReference type="GO" id="GO:0005730">
    <property type="term" value="C:nucleolus"/>
    <property type="evidence" value="ECO:0007669"/>
    <property type="project" value="UniProtKB-SubCell"/>
</dbReference>
<dbReference type="Gene3D" id="3.30.1370.10">
    <property type="entry name" value="K Homology domain, type 1"/>
    <property type="match status" value="1"/>
</dbReference>
<dbReference type="STRING" id="106549.A0A540L2R6"/>
<dbReference type="GO" id="GO:0042254">
    <property type="term" value="P:ribosome biogenesis"/>
    <property type="evidence" value="ECO:0007669"/>
    <property type="project" value="UniProtKB-ARBA"/>
</dbReference>
<dbReference type="InterPro" id="IPR016024">
    <property type="entry name" value="ARM-type_fold"/>
</dbReference>
<dbReference type="Proteomes" id="UP000315295">
    <property type="component" value="Unassembled WGS sequence"/>
</dbReference>
<proteinExistence type="inferred from homology"/>
<comment type="similarity">
    <text evidence="2">Belongs to the SAPS family.</text>
</comment>
<reference evidence="7 8" key="1">
    <citation type="journal article" date="2019" name="G3 (Bethesda)">
        <title>Sequencing of a Wild Apple (Malus baccata) Genome Unravels the Differences Between Cultivated and Wild Apple Species Regarding Disease Resistance and Cold Tolerance.</title>
        <authorList>
            <person name="Chen X."/>
        </authorList>
    </citation>
    <scope>NUCLEOTIDE SEQUENCE [LARGE SCALE GENOMIC DNA]</scope>
    <source>
        <strain evidence="8">cv. Shandingzi</strain>
        <tissue evidence="7">Leaves</tissue>
    </source>
</reference>
<evidence type="ECO:0000256" key="5">
    <source>
        <dbReference type="SAM" id="MobiDB-lite"/>
    </source>
</evidence>
<feature type="compositionally biased region" description="Basic and acidic residues" evidence="5">
    <location>
        <begin position="500"/>
        <end position="512"/>
    </location>
</feature>
<keyword evidence="8" id="KW-1185">Reference proteome</keyword>
<keyword evidence="4" id="KW-0539">Nucleus</keyword>
<comment type="caution">
    <text evidence="7">The sequence shown here is derived from an EMBL/GenBank/DDBJ whole genome shotgun (WGS) entry which is preliminary data.</text>
</comment>
<dbReference type="PANTHER" id="PTHR12634">
    <property type="entry name" value="SIT4 YEAST -ASSOCIATING PROTEIN-RELATED"/>
    <property type="match status" value="1"/>
</dbReference>
<dbReference type="InterPro" id="IPR041174">
    <property type="entry name" value="KRR1-like_KH1"/>
</dbReference>
<evidence type="ECO:0000256" key="1">
    <source>
        <dbReference type="ARBA" id="ARBA00004604"/>
    </source>
</evidence>
<feature type="region of interest" description="Disordered" evidence="5">
    <location>
        <begin position="490"/>
        <end position="512"/>
    </location>
</feature>
<dbReference type="InterPro" id="IPR036612">
    <property type="entry name" value="KH_dom_type_1_sf"/>
</dbReference>